<organism evidence="3 4">
    <name type="scientific">Vibrio agarilyticus</name>
    <dbReference type="NCBI Taxonomy" id="2726741"/>
    <lineage>
        <taxon>Bacteria</taxon>
        <taxon>Pseudomonadati</taxon>
        <taxon>Pseudomonadota</taxon>
        <taxon>Gammaproteobacteria</taxon>
        <taxon>Vibrionales</taxon>
        <taxon>Vibrionaceae</taxon>
        <taxon>Vibrio</taxon>
    </lineage>
</organism>
<accession>A0A7X8TT90</accession>
<name>A0A7X8TT90_9VIBR</name>
<feature type="chain" id="PRO_5031198190" evidence="2">
    <location>
        <begin position="23"/>
        <end position="403"/>
    </location>
</feature>
<dbReference type="NCBIfam" id="TIGR03501">
    <property type="entry name" value="GlyGly_CTERM"/>
    <property type="match status" value="1"/>
</dbReference>
<evidence type="ECO:0000313" key="3">
    <source>
        <dbReference type="EMBL" id="NLS14221.1"/>
    </source>
</evidence>
<gene>
    <name evidence="3" type="ORF">HGP28_15145</name>
</gene>
<dbReference type="EMBL" id="JABAIK010000017">
    <property type="protein sequence ID" value="NLS14221.1"/>
    <property type="molecule type" value="Genomic_DNA"/>
</dbReference>
<keyword evidence="1" id="KW-0472">Membrane</keyword>
<dbReference type="AlphaFoldDB" id="A0A7X8TT90"/>
<feature type="transmembrane region" description="Helical" evidence="1">
    <location>
        <begin position="382"/>
        <end position="399"/>
    </location>
</feature>
<evidence type="ECO:0000256" key="1">
    <source>
        <dbReference type="SAM" id="Phobius"/>
    </source>
</evidence>
<keyword evidence="1" id="KW-0812">Transmembrane</keyword>
<dbReference type="InterPro" id="IPR020008">
    <property type="entry name" value="GlyGly_CTERM"/>
</dbReference>
<feature type="signal peptide" evidence="2">
    <location>
        <begin position="1"/>
        <end position="22"/>
    </location>
</feature>
<evidence type="ECO:0000256" key="2">
    <source>
        <dbReference type="SAM" id="SignalP"/>
    </source>
</evidence>
<keyword evidence="1" id="KW-1133">Transmembrane helix</keyword>
<dbReference type="Gene3D" id="2.60.120.430">
    <property type="entry name" value="Galactose-binding lectin"/>
    <property type="match status" value="2"/>
</dbReference>
<dbReference type="RefSeq" id="WP_168837315.1">
    <property type="nucleotide sequence ID" value="NZ_JABAIK010000017.1"/>
</dbReference>
<keyword evidence="4" id="KW-1185">Reference proteome</keyword>
<proteinExistence type="predicted"/>
<comment type="caution">
    <text evidence="3">The sequence shown here is derived from an EMBL/GenBank/DDBJ whole genome shotgun (WGS) entry which is preliminary data.</text>
</comment>
<sequence>MKVLFNTTCLAVLVASSMSVHAFESFENYAIDAKLDAASGIVNKVSAGTCTAGQQAAEVTYTSASWASMKVTLAEAVDFTQNTHFSFDAIKAAGAADVPLLVKLIDSADREIWHWVTLNQDAAAVYSLDLSYEDGNNHSGADLADIKVIDFGTADSSGLSADNKVYIDNLRLSDGSATVGDGCDLGGDPTPEPEPTVEIVQSFADIPPGTVIDADVNAPTNIVSSDMASDNDTLSMKVDFDASYKAISMWDGGTPWDWSGKATLKFDVFNNSGESITIAGRLISTGTDWSDAYNLMEAKVLESSDEFQTVEVNLDSSAAGSKFTKSAVGGIQFMLHSEVNADTLPIYIDNIRVDGEGTVAPDPGIEPNPGLGGDDKPYKNEGGSLGGFALMLVAALGVLRRRK</sequence>
<keyword evidence="2" id="KW-0732">Signal</keyword>
<evidence type="ECO:0000313" key="4">
    <source>
        <dbReference type="Proteomes" id="UP000535589"/>
    </source>
</evidence>
<reference evidence="3 4" key="1">
    <citation type="submission" date="2020-04" db="EMBL/GenBank/DDBJ databases">
        <title>Vibrio sp. SM6, a novel species isolated from seawater.</title>
        <authorList>
            <person name="Wang X."/>
        </authorList>
    </citation>
    <scope>NUCLEOTIDE SEQUENCE [LARGE SCALE GENOMIC DNA]</scope>
    <source>
        <strain evidence="3 4">SM6</strain>
    </source>
</reference>
<protein>
    <submittedName>
        <fullName evidence="3">GlyGly-CTERM sorting domain-containing protein</fullName>
    </submittedName>
</protein>
<dbReference type="Proteomes" id="UP000535589">
    <property type="component" value="Unassembled WGS sequence"/>
</dbReference>